<gene>
    <name evidence="1" type="ORF">HRJ53_04080</name>
</gene>
<evidence type="ECO:0000313" key="1">
    <source>
        <dbReference type="EMBL" id="MBA0084154.1"/>
    </source>
</evidence>
<reference evidence="1" key="1">
    <citation type="submission" date="2020-06" db="EMBL/GenBank/DDBJ databases">
        <title>Legume-microbial interactions unlock mineral nutrients during tropical forest succession.</title>
        <authorList>
            <person name="Epihov D.Z."/>
        </authorList>
    </citation>
    <scope>NUCLEOTIDE SEQUENCE [LARGE SCALE GENOMIC DNA]</scope>
    <source>
        <strain evidence="1">Pan2503</strain>
    </source>
</reference>
<accession>A0A7V8NMP3</accession>
<organism evidence="1 2">
    <name type="scientific">Candidatus Acidiferrum panamense</name>
    <dbReference type="NCBI Taxonomy" id="2741543"/>
    <lineage>
        <taxon>Bacteria</taxon>
        <taxon>Pseudomonadati</taxon>
        <taxon>Acidobacteriota</taxon>
        <taxon>Terriglobia</taxon>
        <taxon>Candidatus Acidiferrales</taxon>
        <taxon>Candidatus Acidiferrum</taxon>
    </lineage>
</organism>
<comment type="caution">
    <text evidence="1">The sequence shown here is derived from an EMBL/GenBank/DDBJ whole genome shotgun (WGS) entry which is preliminary data.</text>
</comment>
<dbReference type="AlphaFoldDB" id="A0A7V8NMP3"/>
<keyword evidence="2" id="KW-1185">Reference proteome</keyword>
<dbReference type="EMBL" id="JACDQQ010000394">
    <property type="protein sequence ID" value="MBA0084154.1"/>
    <property type="molecule type" value="Genomic_DNA"/>
</dbReference>
<sequence>MALALLANSTSLFKRSTREEPPSWSQKPISAGYIGSQLKEIDKTRSSLIISYELENNTDSDYHLADGPEVVILSKLKTDGSFSQQEPVRLAYPVFLPAKQHARLAIEITQPFSWPVEKDAGYLDKMRNFVKDRLENVGEFVLFDQTNHWQLELPSGWDQLQEAPQAGN</sequence>
<name>A0A7V8NMP3_9BACT</name>
<dbReference type="Proteomes" id="UP000567293">
    <property type="component" value="Unassembled WGS sequence"/>
</dbReference>
<proteinExistence type="predicted"/>
<evidence type="ECO:0000313" key="2">
    <source>
        <dbReference type="Proteomes" id="UP000567293"/>
    </source>
</evidence>
<protein>
    <submittedName>
        <fullName evidence="1">Uncharacterized protein</fullName>
    </submittedName>
</protein>